<dbReference type="EMBL" id="CAIF01000229">
    <property type="protein sequence ID" value="CCH46109.1"/>
    <property type="molecule type" value="Genomic_DNA"/>
</dbReference>
<dbReference type="Gene3D" id="3.40.50.300">
    <property type="entry name" value="P-loop containing nucleotide triphosphate hydrolases"/>
    <property type="match status" value="1"/>
</dbReference>
<dbReference type="AlphaFoldDB" id="K0KXA0"/>
<proteinExistence type="predicted"/>
<dbReference type="eggNOG" id="KOG1968">
    <property type="taxonomic scope" value="Eukaryota"/>
</dbReference>
<gene>
    <name evidence="4" type="ORF">BN7_5697</name>
</gene>
<dbReference type="HOGENOM" id="CLU_313792_0_0_1"/>
<dbReference type="GO" id="GO:0006508">
    <property type="term" value="P:proteolysis"/>
    <property type="evidence" value="ECO:0007669"/>
    <property type="project" value="UniProtKB-KW"/>
</dbReference>
<organism evidence="4 5">
    <name type="scientific">Wickerhamomyces ciferrii (strain ATCC 14091 / BCRC 22168 / CBS 111 / JCM 3599 / NBRC 0793 / NRRL Y-1031 F-60-10)</name>
    <name type="common">Yeast</name>
    <name type="synonym">Pichia ciferrii</name>
    <dbReference type="NCBI Taxonomy" id="1206466"/>
    <lineage>
        <taxon>Eukaryota</taxon>
        <taxon>Fungi</taxon>
        <taxon>Dikarya</taxon>
        <taxon>Ascomycota</taxon>
        <taxon>Saccharomycotina</taxon>
        <taxon>Saccharomycetes</taxon>
        <taxon>Phaffomycetales</taxon>
        <taxon>Wickerhamomycetaceae</taxon>
        <taxon>Wickerhamomyces</taxon>
    </lineage>
</organism>
<reference evidence="4 5" key="1">
    <citation type="journal article" date="2012" name="Eukaryot. Cell">
        <title>Draft genome sequence of Wickerhamomyces ciferrii NRRL Y-1031 F-60-10.</title>
        <authorList>
            <person name="Schneider J."/>
            <person name="Andrea H."/>
            <person name="Blom J."/>
            <person name="Jaenicke S."/>
            <person name="Ruckert C."/>
            <person name="Schorsch C."/>
            <person name="Szczepanowski R."/>
            <person name="Farwick M."/>
            <person name="Goesmann A."/>
            <person name="Puhler A."/>
            <person name="Schaffer S."/>
            <person name="Tauch A."/>
            <person name="Kohler T."/>
            <person name="Brinkrolf K."/>
        </authorList>
    </citation>
    <scope>NUCLEOTIDE SEQUENCE [LARGE SCALE GENOMIC DNA]</scope>
    <source>
        <strain evidence="5">ATCC 14091 / BCRC 22168 / CBS 111 / JCM 3599 / NBRC 0793 / NRRL Y-1031 F-60-10</strain>
    </source>
</reference>
<feature type="region of interest" description="Disordered" evidence="2">
    <location>
        <begin position="1"/>
        <end position="31"/>
    </location>
</feature>
<dbReference type="PANTHER" id="PTHR23389">
    <property type="entry name" value="CHROMOSOME TRANSMISSION FIDELITY FACTOR 18"/>
    <property type="match status" value="1"/>
</dbReference>
<sequence>MSEIETNTSTAEDSDATTVSMGDERSNNSSFFEARHVDIADDSFMLSEIENSIEHSIEEQQQHQEGKEEEISIIKQDKKVNVTDIFNRLKPSKIRKLEEEQVQDPEVLDYPLPVATPIDSEPVPKVQYGVTARDLLTGNPSKKSKKKDIKKDKHIEEVPITLVDDETFEELEPKPKSGITAKDLLTGKPSIPSPVPRSSTPIPEDAEMIELVTSDEEEDITTKDSKGTKKKRKYQKRDKEPKQSLMITLKYKPHKQRIADLESKIRKSMTSSVSAKDLFKRFDKKKEEPKDPKEQPSELKQEHLITLKLSPTKLKTIKSPVNDDVSLFTKGTTHVNGAKSYLDLLSYKPIVAKNPIYKLKELQPPIIPKESMHVTYDSIPIQHRTITLPKKHELITEDLDYSLIDRRSIKTEDLPIYNFNIIYSNDEDLEQLIRSKIPNIDNDSRFKKFLKITENPNNSLWTTFFKPESPSEILFEPKIVENLQRWLKNSFQILKKKTKRPNLKKLRKNNDDEMDDFIVDEDDEETDDEAFVPIMILKGPEGVGKSSAIYSLVENLSGYVYEINASQSRGRKDIMTTLTELSTTQLVQNSNQNSNDFQKGAILFEDVDILFESDRGFWNVMEHVLTISRRPIILTCKDSSMIPENILECSINENSFFEIPKQSLDDLANYLWLMGLTKKINLDDQLILDLIYENSMDLRKCISALQVLCEISCHYDDDPNQLINLQSKPKINPPKIQDETSLDKIAQLDDCYSISDMIQTVTKSFINHEIIENEVLSNEIYLNEEELKTSPLPFEYNLGKDFESQLPEYPYDNLQNGSKYIKKLDELFWKSKLKIVKRITRQSAYSMFDFNETSSDVQNVFNLPTSIYTTEISPVFRSLSRNETKIDNYNNELIAQHPDKKIDELLRERILIPKNFQVRSDTLLYGPLRYWNV</sequence>
<evidence type="ECO:0000313" key="4">
    <source>
        <dbReference type="EMBL" id="CCH46109.1"/>
    </source>
</evidence>
<name>K0KXA0_WICCF</name>
<dbReference type="PANTHER" id="PTHR23389:SF6">
    <property type="entry name" value="REPLICATION FACTOR C SUBUNIT 1"/>
    <property type="match status" value="1"/>
</dbReference>
<dbReference type="EC" id="3.4.21.-" evidence="4"/>
<evidence type="ECO:0000313" key="5">
    <source>
        <dbReference type="Proteomes" id="UP000009328"/>
    </source>
</evidence>
<dbReference type="GO" id="GO:0005634">
    <property type="term" value="C:nucleus"/>
    <property type="evidence" value="ECO:0007669"/>
    <property type="project" value="TreeGrafter"/>
</dbReference>
<dbReference type="GO" id="GO:0006260">
    <property type="term" value="P:DNA replication"/>
    <property type="evidence" value="ECO:0007669"/>
    <property type="project" value="UniProtKB-KW"/>
</dbReference>
<feature type="region of interest" description="Disordered" evidence="2">
    <location>
        <begin position="169"/>
        <end position="245"/>
    </location>
</feature>
<comment type="caution">
    <text evidence="4">The sequence shown here is derived from an EMBL/GenBank/DDBJ whole genome shotgun (WGS) entry which is preliminary data.</text>
</comment>
<feature type="region of interest" description="Disordered" evidence="2">
    <location>
        <begin position="51"/>
        <end position="70"/>
    </location>
</feature>
<feature type="compositionally biased region" description="Basic and acidic residues" evidence="2">
    <location>
        <begin position="52"/>
        <end position="70"/>
    </location>
</feature>
<dbReference type="GO" id="GO:0008233">
    <property type="term" value="F:peptidase activity"/>
    <property type="evidence" value="ECO:0007669"/>
    <property type="project" value="UniProtKB-KW"/>
</dbReference>
<dbReference type="Proteomes" id="UP000009328">
    <property type="component" value="Unassembled WGS sequence"/>
</dbReference>
<feature type="compositionally biased region" description="Polar residues" evidence="2">
    <location>
        <begin position="1"/>
        <end position="20"/>
    </location>
</feature>
<keyword evidence="4" id="KW-0645">Protease</keyword>
<accession>K0KXA0</accession>
<keyword evidence="1" id="KW-0235">DNA replication</keyword>
<dbReference type="InterPro" id="IPR027417">
    <property type="entry name" value="P-loop_NTPase"/>
</dbReference>
<evidence type="ECO:0000256" key="2">
    <source>
        <dbReference type="SAM" id="MobiDB-lite"/>
    </source>
</evidence>
<keyword evidence="4" id="KW-0378">Hydrolase</keyword>
<keyword evidence="5" id="KW-1185">Reference proteome</keyword>
<dbReference type="SUPFAM" id="SSF52540">
    <property type="entry name" value="P-loop containing nucleoside triphosphate hydrolases"/>
    <property type="match status" value="1"/>
</dbReference>
<dbReference type="Pfam" id="PF00004">
    <property type="entry name" value="AAA"/>
    <property type="match status" value="1"/>
</dbReference>
<feature type="compositionally biased region" description="Acidic residues" evidence="2">
    <location>
        <begin position="204"/>
        <end position="219"/>
    </location>
</feature>
<feature type="region of interest" description="Disordered" evidence="2">
    <location>
        <begin position="135"/>
        <end position="155"/>
    </location>
</feature>
<dbReference type="STRING" id="1206466.K0KXA0"/>
<feature type="domain" description="ATPase AAA-type core" evidence="3">
    <location>
        <begin position="535"/>
        <end position="647"/>
    </location>
</feature>
<protein>
    <submittedName>
        <fullName evidence="4">Lon protease, mitochondrial</fullName>
        <ecNumber evidence="4">3.4.21.-</ecNumber>
    </submittedName>
</protein>
<dbReference type="InParanoid" id="K0KXA0"/>
<evidence type="ECO:0000259" key="3">
    <source>
        <dbReference type="Pfam" id="PF00004"/>
    </source>
</evidence>
<dbReference type="InterPro" id="IPR003959">
    <property type="entry name" value="ATPase_AAA_core"/>
</dbReference>
<dbReference type="GO" id="GO:0003677">
    <property type="term" value="F:DNA binding"/>
    <property type="evidence" value="ECO:0007669"/>
    <property type="project" value="TreeGrafter"/>
</dbReference>
<dbReference type="GO" id="GO:0016887">
    <property type="term" value="F:ATP hydrolysis activity"/>
    <property type="evidence" value="ECO:0007669"/>
    <property type="project" value="InterPro"/>
</dbReference>
<evidence type="ECO:0000256" key="1">
    <source>
        <dbReference type="ARBA" id="ARBA00022705"/>
    </source>
</evidence>
<dbReference type="GO" id="GO:0005524">
    <property type="term" value="F:ATP binding"/>
    <property type="evidence" value="ECO:0007669"/>
    <property type="project" value="InterPro"/>
</dbReference>
<feature type="region of interest" description="Disordered" evidence="2">
    <location>
        <begin position="280"/>
        <end position="300"/>
    </location>
</feature>